<reference evidence="1 2" key="1">
    <citation type="journal article" date="2018" name="Evol. Lett.">
        <title>Horizontal gene cluster transfer increased hallucinogenic mushroom diversity.</title>
        <authorList>
            <person name="Reynolds H.T."/>
            <person name="Vijayakumar V."/>
            <person name="Gluck-Thaler E."/>
            <person name="Korotkin H.B."/>
            <person name="Matheny P.B."/>
            <person name="Slot J.C."/>
        </authorList>
    </citation>
    <scope>NUCLEOTIDE SEQUENCE [LARGE SCALE GENOMIC DNA]</scope>
    <source>
        <strain evidence="1 2">SRW20</strain>
    </source>
</reference>
<evidence type="ECO:0008006" key="3">
    <source>
        <dbReference type="Google" id="ProtNLM"/>
    </source>
</evidence>
<dbReference type="Gene3D" id="3.80.10.10">
    <property type="entry name" value="Ribonuclease Inhibitor"/>
    <property type="match status" value="1"/>
</dbReference>
<dbReference type="InParanoid" id="A0A409WLF0"/>
<name>A0A409WLF0_9AGAR</name>
<accession>A0A409WLF0</accession>
<dbReference type="InterPro" id="IPR032675">
    <property type="entry name" value="LRR_dom_sf"/>
</dbReference>
<protein>
    <recommendedName>
        <fullName evidence="3">F-box domain-containing protein</fullName>
    </recommendedName>
</protein>
<dbReference type="EMBL" id="NHYE01005007">
    <property type="protein sequence ID" value="PPQ79309.1"/>
    <property type="molecule type" value="Genomic_DNA"/>
</dbReference>
<dbReference type="AlphaFoldDB" id="A0A409WLF0"/>
<evidence type="ECO:0000313" key="2">
    <source>
        <dbReference type="Proteomes" id="UP000284706"/>
    </source>
</evidence>
<proteinExistence type="predicted"/>
<dbReference type="Proteomes" id="UP000284706">
    <property type="component" value="Unassembled WGS sequence"/>
</dbReference>
<comment type="caution">
    <text evidence="1">The sequence shown here is derived from an EMBL/GenBank/DDBJ whole genome shotgun (WGS) entry which is preliminary data.</text>
</comment>
<organism evidence="1 2">
    <name type="scientific">Gymnopilus dilepis</name>
    <dbReference type="NCBI Taxonomy" id="231916"/>
    <lineage>
        <taxon>Eukaryota</taxon>
        <taxon>Fungi</taxon>
        <taxon>Dikarya</taxon>
        <taxon>Basidiomycota</taxon>
        <taxon>Agaricomycotina</taxon>
        <taxon>Agaricomycetes</taxon>
        <taxon>Agaricomycetidae</taxon>
        <taxon>Agaricales</taxon>
        <taxon>Agaricineae</taxon>
        <taxon>Hymenogastraceae</taxon>
        <taxon>Gymnopilus</taxon>
    </lineage>
</organism>
<evidence type="ECO:0000313" key="1">
    <source>
        <dbReference type="EMBL" id="PPQ79309.1"/>
    </source>
</evidence>
<keyword evidence="2" id="KW-1185">Reference proteome</keyword>
<sequence>MTIKLNEDVLYETFGACPIPTLTSICLVSTLFYRVALPHLLQDVTFKRNPALLVRFLYFIINNSTAVTSRREDPTGETSIQRLKLFATDPGKHVHSIQLHETLVFETISGGAISQLLTKAVALMPNLRSATIRSSVEWICLSSPDFFSTLLSRPQLHSLTFGSFGRLSSQALGEAVRSRRSEGLRLKSIRFDDGLDFDSDDPHSFVLTRNDGLGSLIFSCREYLEELNVGMCNLKDLLVQSQTLPDGSTGLTRSIVYPNVARLHFRSSPEVSVEDFALSFPFIRSLRCRNFATFEESHTLRGNHKPLLRHLVSLDCLYFPDALMILNCIDPAPPLRRLSLSTSLMRPITDNASLSVAERVLRGVRIFHIELHCISDLTTWEFFKIRLSSVTYLDFVFSFRNEEQSRLEDVQDLDLFSSLPLAYLSTSFVLRSVSGDPLRIKSVALSYARNIRTLKFLDVCEKNYNRIEHSVEGRYWWKVIRTVLPGSEEQDVRLEALTEAAGRRIRDEIQFSLVPDS</sequence>
<gene>
    <name evidence="1" type="ORF">CVT26_001041</name>
</gene>